<keyword evidence="10 12" id="KW-0289">Folate biosynthesis</keyword>
<dbReference type="PANTHER" id="PTHR20941">
    <property type="entry name" value="FOLATE SYNTHESIS PROTEINS"/>
    <property type="match status" value="1"/>
</dbReference>
<dbReference type="GO" id="GO:0005829">
    <property type="term" value="C:cytosol"/>
    <property type="evidence" value="ECO:0007669"/>
    <property type="project" value="TreeGrafter"/>
</dbReference>
<evidence type="ECO:0000256" key="11">
    <source>
        <dbReference type="ARBA" id="ARBA00030193"/>
    </source>
</evidence>
<dbReference type="Pfam" id="PF00809">
    <property type="entry name" value="Pterin_bind"/>
    <property type="match status" value="1"/>
</dbReference>
<dbReference type="Gene3D" id="3.20.20.20">
    <property type="entry name" value="Dihydropteroate synthase-like"/>
    <property type="match status" value="1"/>
</dbReference>
<dbReference type="AlphaFoldDB" id="A0A2S8GRI9"/>
<dbReference type="EMBL" id="PUHZ01000006">
    <property type="protein sequence ID" value="PQO47043.1"/>
    <property type="molecule type" value="Genomic_DNA"/>
</dbReference>
<evidence type="ECO:0000313" key="15">
    <source>
        <dbReference type="Proteomes" id="UP000237819"/>
    </source>
</evidence>
<dbReference type="PROSITE" id="PS50972">
    <property type="entry name" value="PTERIN_BINDING"/>
    <property type="match status" value="1"/>
</dbReference>
<reference evidence="14 15" key="1">
    <citation type="submission" date="2018-02" db="EMBL/GenBank/DDBJ databases">
        <title>Comparative genomes isolates from brazilian mangrove.</title>
        <authorList>
            <person name="Araujo J.E."/>
            <person name="Taketani R.G."/>
            <person name="Silva M.C.P."/>
            <person name="Loureco M.V."/>
            <person name="Andreote F.D."/>
        </authorList>
    </citation>
    <scope>NUCLEOTIDE SEQUENCE [LARGE SCALE GENOMIC DNA]</scope>
    <source>
        <strain evidence="14 15">Nap-Phe MGV</strain>
    </source>
</reference>
<evidence type="ECO:0000256" key="6">
    <source>
        <dbReference type="ARBA" id="ARBA00016919"/>
    </source>
</evidence>
<keyword evidence="9 12" id="KW-0460">Magnesium</keyword>
<protein>
    <recommendedName>
        <fullName evidence="6 12">Dihydropteroate synthase</fullName>
        <shortName evidence="12">DHPS</shortName>
        <ecNumber evidence="5 12">2.5.1.15</ecNumber>
    </recommendedName>
    <alternativeName>
        <fullName evidence="11 12">Dihydropteroate pyrophosphorylase</fullName>
    </alternativeName>
</protein>
<comment type="similarity">
    <text evidence="4 12">Belongs to the DHPS family.</text>
</comment>
<keyword evidence="7 12" id="KW-0808">Transferase</keyword>
<evidence type="ECO:0000256" key="9">
    <source>
        <dbReference type="ARBA" id="ARBA00022842"/>
    </source>
</evidence>
<dbReference type="OrthoDB" id="9811744at2"/>
<accession>A0A2S8GRI9</accession>
<dbReference type="PROSITE" id="PS00793">
    <property type="entry name" value="DHPS_2"/>
    <property type="match status" value="1"/>
</dbReference>
<name>A0A2S8GRI9_9BACT</name>
<evidence type="ECO:0000256" key="4">
    <source>
        <dbReference type="ARBA" id="ARBA00009503"/>
    </source>
</evidence>
<evidence type="ECO:0000256" key="8">
    <source>
        <dbReference type="ARBA" id="ARBA00022723"/>
    </source>
</evidence>
<dbReference type="FunFam" id="3.20.20.20:FF:000006">
    <property type="entry name" value="Dihydropteroate synthase"/>
    <property type="match status" value="1"/>
</dbReference>
<dbReference type="PROSITE" id="PS00792">
    <property type="entry name" value="DHPS_1"/>
    <property type="match status" value="1"/>
</dbReference>
<dbReference type="UniPathway" id="UPA00077">
    <property type="reaction ID" value="UER00156"/>
</dbReference>
<comment type="caution">
    <text evidence="14">The sequence shown here is derived from an EMBL/GenBank/DDBJ whole genome shotgun (WGS) entry which is preliminary data.</text>
</comment>
<evidence type="ECO:0000256" key="5">
    <source>
        <dbReference type="ARBA" id="ARBA00012458"/>
    </source>
</evidence>
<dbReference type="Proteomes" id="UP000237819">
    <property type="component" value="Unassembled WGS sequence"/>
</dbReference>
<evidence type="ECO:0000259" key="13">
    <source>
        <dbReference type="PROSITE" id="PS50972"/>
    </source>
</evidence>
<evidence type="ECO:0000256" key="12">
    <source>
        <dbReference type="RuleBase" id="RU361205"/>
    </source>
</evidence>
<comment type="pathway">
    <text evidence="3 12">Cofactor biosynthesis; tetrahydrofolate biosynthesis; 7,8-dihydrofolate from 2-amino-4-hydroxy-6-hydroxymethyl-7,8-dihydropteridine diphosphate and 4-aminobenzoate: step 1/2.</text>
</comment>
<proteinExistence type="inferred from homology"/>
<dbReference type="GO" id="GO:0004156">
    <property type="term" value="F:dihydropteroate synthase activity"/>
    <property type="evidence" value="ECO:0007669"/>
    <property type="project" value="UniProtKB-EC"/>
</dbReference>
<dbReference type="RefSeq" id="WP_105334493.1">
    <property type="nucleotide sequence ID" value="NZ_PUHZ01000006.1"/>
</dbReference>
<comment type="catalytic activity">
    <reaction evidence="1">
        <text>(7,8-dihydropterin-6-yl)methyl diphosphate + 4-aminobenzoate = 7,8-dihydropteroate + diphosphate</text>
        <dbReference type="Rhea" id="RHEA:19949"/>
        <dbReference type="ChEBI" id="CHEBI:17836"/>
        <dbReference type="ChEBI" id="CHEBI:17839"/>
        <dbReference type="ChEBI" id="CHEBI:33019"/>
        <dbReference type="ChEBI" id="CHEBI:72950"/>
        <dbReference type="EC" id="2.5.1.15"/>
    </reaction>
</comment>
<feature type="domain" description="Pterin-binding" evidence="13">
    <location>
        <begin position="34"/>
        <end position="287"/>
    </location>
</feature>
<sequence length="308" mass="33596">MKSIPHSSTLAERYPNRAISWQLRTRKLRFDRTPSLMGILNVTPDSFSDGGKWMDIHAAVDRAVQMEAEGASIIDIGGESTRPYAEPVTLKEELQRVIPIVEKISHAVHIPISIDTTKAAVAKEAIAAGAEIINDISGLEADPEMVPLAVETGVGVCAMHSQGTPQTMQDDPQYDDVVLDIFDYLQARYRQLRYAGIEKGKLCLDPGIGFGKSHQHNLDLMAQCDEFHTLSCPLLVGHSRKGFLAKTLGDKDKDRTLATVGATLTLARLGIQIIRVHDIRPNLEALEAFVATGGVDGISLELPESPNQ</sequence>
<dbReference type="GO" id="GO:0046656">
    <property type="term" value="P:folic acid biosynthetic process"/>
    <property type="evidence" value="ECO:0007669"/>
    <property type="project" value="UniProtKB-KW"/>
</dbReference>
<evidence type="ECO:0000256" key="3">
    <source>
        <dbReference type="ARBA" id="ARBA00004763"/>
    </source>
</evidence>
<evidence type="ECO:0000256" key="2">
    <source>
        <dbReference type="ARBA" id="ARBA00001946"/>
    </source>
</evidence>
<dbReference type="CDD" id="cd00739">
    <property type="entry name" value="DHPS"/>
    <property type="match status" value="1"/>
</dbReference>
<dbReference type="InterPro" id="IPR011005">
    <property type="entry name" value="Dihydropteroate_synth-like_sf"/>
</dbReference>
<dbReference type="PANTHER" id="PTHR20941:SF1">
    <property type="entry name" value="FOLIC ACID SYNTHESIS PROTEIN FOL1"/>
    <property type="match status" value="1"/>
</dbReference>
<dbReference type="InterPro" id="IPR045031">
    <property type="entry name" value="DHP_synth-like"/>
</dbReference>
<organism evidence="14 15">
    <name type="scientific">Blastopirellula marina</name>
    <dbReference type="NCBI Taxonomy" id="124"/>
    <lineage>
        <taxon>Bacteria</taxon>
        <taxon>Pseudomonadati</taxon>
        <taxon>Planctomycetota</taxon>
        <taxon>Planctomycetia</taxon>
        <taxon>Pirellulales</taxon>
        <taxon>Pirellulaceae</taxon>
        <taxon>Blastopirellula</taxon>
    </lineage>
</organism>
<dbReference type="GO" id="GO:0046654">
    <property type="term" value="P:tetrahydrofolate biosynthetic process"/>
    <property type="evidence" value="ECO:0007669"/>
    <property type="project" value="UniProtKB-UniPathway"/>
</dbReference>
<comment type="cofactor">
    <cofactor evidence="2 12">
        <name>Mg(2+)</name>
        <dbReference type="ChEBI" id="CHEBI:18420"/>
    </cofactor>
</comment>
<evidence type="ECO:0000256" key="1">
    <source>
        <dbReference type="ARBA" id="ARBA00000012"/>
    </source>
</evidence>
<comment type="function">
    <text evidence="12">Catalyzes the condensation of para-aminobenzoate (pABA) with 6-hydroxymethyl-7,8-dihydropterin diphosphate (DHPt-PP) to form 7,8-dihydropteroate (H2Pte), the immediate precursor of folate derivatives.</text>
</comment>
<dbReference type="InterPro" id="IPR006390">
    <property type="entry name" value="DHP_synth_dom"/>
</dbReference>
<evidence type="ECO:0000256" key="7">
    <source>
        <dbReference type="ARBA" id="ARBA00022679"/>
    </source>
</evidence>
<dbReference type="EC" id="2.5.1.15" evidence="5 12"/>
<dbReference type="InterPro" id="IPR000489">
    <property type="entry name" value="Pterin-binding_dom"/>
</dbReference>
<keyword evidence="8 12" id="KW-0479">Metal-binding</keyword>
<evidence type="ECO:0000256" key="10">
    <source>
        <dbReference type="ARBA" id="ARBA00022909"/>
    </source>
</evidence>
<gene>
    <name evidence="14" type="primary">folP</name>
    <name evidence="14" type="ORF">C5Y93_06000</name>
</gene>
<dbReference type="GO" id="GO:0046872">
    <property type="term" value="F:metal ion binding"/>
    <property type="evidence" value="ECO:0007669"/>
    <property type="project" value="UniProtKB-KW"/>
</dbReference>
<dbReference type="NCBIfam" id="TIGR01496">
    <property type="entry name" value="DHPS"/>
    <property type="match status" value="1"/>
</dbReference>
<dbReference type="SUPFAM" id="SSF51717">
    <property type="entry name" value="Dihydropteroate synthetase-like"/>
    <property type="match status" value="1"/>
</dbReference>
<evidence type="ECO:0000313" key="14">
    <source>
        <dbReference type="EMBL" id="PQO47043.1"/>
    </source>
</evidence>